<gene>
    <name evidence="2" type="ORF">PLEPLA_LOCUS47057</name>
</gene>
<feature type="compositionally biased region" description="Basic and acidic residues" evidence="1">
    <location>
        <begin position="1"/>
        <end position="28"/>
    </location>
</feature>
<name>A0A9N7W318_PLEPL</name>
<sequence length="180" mass="19371">MTDLRRSRCAAHQDLRGRRSNEGRRGGKDFSPLPMLHHASPVSFTPRLDAAPGPVLSLLQSLGGTEKGETCFSCDDAAVSLCREDSTRLVPVAAPRVQHVPAAAGSEVPPPPPAPPPPPPPPPLVVVVQTPPDSRKLRLLEHDNKSHPQRCRWLAKPGLLLDHCVQLTRAAASVLPPEYS</sequence>
<dbReference type="AlphaFoldDB" id="A0A9N7W318"/>
<protein>
    <submittedName>
        <fullName evidence="2">Uncharacterized protein</fullName>
    </submittedName>
</protein>
<proteinExistence type="predicted"/>
<evidence type="ECO:0000256" key="1">
    <source>
        <dbReference type="SAM" id="MobiDB-lite"/>
    </source>
</evidence>
<dbReference type="Proteomes" id="UP001153269">
    <property type="component" value="Unassembled WGS sequence"/>
</dbReference>
<feature type="region of interest" description="Disordered" evidence="1">
    <location>
        <begin position="102"/>
        <end position="123"/>
    </location>
</feature>
<feature type="compositionally biased region" description="Pro residues" evidence="1">
    <location>
        <begin position="108"/>
        <end position="123"/>
    </location>
</feature>
<dbReference type="EMBL" id="CADEAL010004421">
    <property type="protein sequence ID" value="CAB1459220.1"/>
    <property type="molecule type" value="Genomic_DNA"/>
</dbReference>
<comment type="caution">
    <text evidence="2">The sequence shown here is derived from an EMBL/GenBank/DDBJ whole genome shotgun (WGS) entry which is preliminary data.</text>
</comment>
<reference evidence="2" key="1">
    <citation type="submission" date="2020-03" db="EMBL/GenBank/DDBJ databases">
        <authorList>
            <person name="Weist P."/>
        </authorList>
    </citation>
    <scope>NUCLEOTIDE SEQUENCE</scope>
</reference>
<accession>A0A9N7W318</accession>
<evidence type="ECO:0000313" key="2">
    <source>
        <dbReference type="EMBL" id="CAB1459220.1"/>
    </source>
</evidence>
<feature type="region of interest" description="Disordered" evidence="1">
    <location>
        <begin position="1"/>
        <end position="38"/>
    </location>
</feature>
<organism evidence="2 3">
    <name type="scientific">Pleuronectes platessa</name>
    <name type="common">European plaice</name>
    <dbReference type="NCBI Taxonomy" id="8262"/>
    <lineage>
        <taxon>Eukaryota</taxon>
        <taxon>Metazoa</taxon>
        <taxon>Chordata</taxon>
        <taxon>Craniata</taxon>
        <taxon>Vertebrata</taxon>
        <taxon>Euteleostomi</taxon>
        <taxon>Actinopterygii</taxon>
        <taxon>Neopterygii</taxon>
        <taxon>Teleostei</taxon>
        <taxon>Neoteleostei</taxon>
        <taxon>Acanthomorphata</taxon>
        <taxon>Carangaria</taxon>
        <taxon>Pleuronectiformes</taxon>
        <taxon>Pleuronectoidei</taxon>
        <taxon>Pleuronectidae</taxon>
        <taxon>Pleuronectes</taxon>
    </lineage>
</organism>
<evidence type="ECO:0000313" key="3">
    <source>
        <dbReference type="Proteomes" id="UP001153269"/>
    </source>
</evidence>
<keyword evidence="3" id="KW-1185">Reference proteome</keyword>